<evidence type="ECO:0000256" key="1">
    <source>
        <dbReference type="ARBA" id="ARBA00001946"/>
    </source>
</evidence>
<dbReference type="GO" id="GO:1901909">
    <property type="term" value="P:diadenosine hexaphosphate catabolic process"/>
    <property type="evidence" value="ECO:0007669"/>
    <property type="project" value="TreeGrafter"/>
</dbReference>
<dbReference type="PANTHER" id="PTHR12629">
    <property type="entry name" value="DIPHOSPHOINOSITOL POLYPHOSPHATE PHOSPHOHYDROLASE"/>
    <property type="match status" value="1"/>
</dbReference>
<accession>A0A4R1Z0E2</accession>
<dbReference type="GO" id="GO:1901907">
    <property type="term" value="P:diadenosine pentaphosphate catabolic process"/>
    <property type="evidence" value="ECO:0007669"/>
    <property type="project" value="TreeGrafter"/>
</dbReference>
<reference evidence="5 6" key="1">
    <citation type="submission" date="2019-03" db="EMBL/GenBank/DDBJ databases">
        <title>Genomic Encyclopedia of Type Strains, Phase IV (KMG-IV): sequencing the most valuable type-strain genomes for metagenomic binning, comparative biology and taxonomic classification.</title>
        <authorList>
            <person name="Goeker M."/>
        </authorList>
    </citation>
    <scope>NUCLEOTIDE SEQUENCE [LARGE SCALE GENOMIC DNA]</scope>
    <source>
        <strain evidence="5 6">DSM 21153</strain>
    </source>
</reference>
<dbReference type="GO" id="GO:0071543">
    <property type="term" value="P:diphosphoinositol polyphosphate metabolic process"/>
    <property type="evidence" value="ECO:0007669"/>
    <property type="project" value="TreeGrafter"/>
</dbReference>
<dbReference type="EMBL" id="SLVM01000003">
    <property type="protein sequence ID" value="TCM87032.1"/>
    <property type="molecule type" value="Genomic_DNA"/>
</dbReference>
<comment type="caution">
    <text evidence="5">The sequence shown here is derived from an EMBL/GenBank/DDBJ whole genome shotgun (WGS) entry which is preliminary data.</text>
</comment>
<keyword evidence="6" id="KW-1185">Reference proteome</keyword>
<dbReference type="CDD" id="cd04666">
    <property type="entry name" value="NUDIX_DIPP2_like_Nudt4"/>
    <property type="match status" value="1"/>
</dbReference>
<protein>
    <recommendedName>
        <fullName evidence="7">Nudix hydrolase domain-containing protein</fullName>
    </recommendedName>
</protein>
<keyword evidence="2" id="KW-0479">Metal-binding</keyword>
<keyword evidence="4" id="KW-0460">Magnesium</keyword>
<dbReference type="GO" id="GO:0046872">
    <property type="term" value="F:metal ion binding"/>
    <property type="evidence" value="ECO:0007669"/>
    <property type="project" value="UniProtKB-KW"/>
</dbReference>
<evidence type="ECO:0000256" key="4">
    <source>
        <dbReference type="ARBA" id="ARBA00022842"/>
    </source>
</evidence>
<comment type="cofactor">
    <cofactor evidence="1">
        <name>Mg(2+)</name>
        <dbReference type="ChEBI" id="CHEBI:18420"/>
    </cofactor>
</comment>
<proteinExistence type="predicted"/>
<dbReference type="PANTHER" id="PTHR12629:SF0">
    <property type="entry name" value="DIPHOSPHOINOSITOL-POLYPHOSPHATE DIPHOSPHATASE"/>
    <property type="match status" value="1"/>
</dbReference>
<dbReference type="Proteomes" id="UP000295277">
    <property type="component" value="Unassembled WGS sequence"/>
</dbReference>
<name>A0A4R1Z0E2_9RHOB</name>
<evidence type="ECO:0008006" key="7">
    <source>
        <dbReference type="Google" id="ProtNLM"/>
    </source>
</evidence>
<dbReference type="Gene3D" id="3.90.79.10">
    <property type="entry name" value="Nucleoside Triphosphate Pyrophosphohydrolase"/>
    <property type="match status" value="1"/>
</dbReference>
<organism evidence="5 6">
    <name type="scientific">Rhodovulum steppense</name>
    <dbReference type="NCBI Taxonomy" id="540251"/>
    <lineage>
        <taxon>Bacteria</taxon>
        <taxon>Pseudomonadati</taxon>
        <taxon>Pseudomonadota</taxon>
        <taxon>Alphaproteobacteria</taxon>
        <taxon>Rhodobacterales</taxon>
        <taxon>Paracoccaceae</taxon>
        <taxon>Rhodovulum</taxon>
    </lineage>
</organism>
<sequence>MMAHRDRSRNGTEIAAIPMRWSSDGTLFVLMVAARGSGRWVMPKGWRINGAIPWKSAEIQALDRAGAVGHVGINPIGRYRYDRIMPDGAAISCEVELFPMLVERLRRDWKYRRTRRRRWFEVAVAATQVEEAELAEFLRKLSCKPPQRTALGSLFSWFD</sequence>
<dbReference type="GO" id="GO:1901911">
    <property type="term" value="P:adenosine 5'-(hexahydrogen pentaphosphate) catabolic process"/>
    <property type="evidence" value="ECO:0007669"/>
    <property type="project" value="TreeGrafter"/>
</dbReference>
<dbReference type="GO" id="GO:0034431">
    <property type="term" value="F:bis(5'-adenosyl)-hexaphosphatase activity"/>
    <property type="evidence" value="ECO:0007669"/>
    <property type="project" value="TreeGrafter"/>
</dbReference>
<dbReference type="GO" id="GO:0000298">
    <property type="term" value="F:endopolyphosphatase activity"/>
    <property type="evidence" value="ECO:0007669"/>
    <property type="project" value="TreeGrafter"/>
</dbReference>
<dbReference type="InterPro" id="IPR047198">
    <property type="entry name" value="DDP-like_NUDIX"/>
</dbReference>
<evidence type="ECO:0000313" key="5">
    <source>
        <dbReference type="EMBL" id="TCM87032.1"/>
    </source>
</evidence>
<dbReference type="GO" id="GO:0034432">
    <property type="term" value="F:bis(5'-adenosyl)-pentaphosphatase activity"/>
    <property type="evidence" value="ECO:0007669"/>
    <property type="project" value="TreeGrafter"/>
</dbReference>
<gene>
    <name evidence="5" type="ORF">EV216_103110</name>
</gene>
<evidence type="ECO:0000256" key="2">
    <source>
        <dbReference type="ARBA" id="ARBA00022723"/>
    </source>
</evidence>
<keyword evidence="3" id="KW-0378">Hydrolase</keyword>
<evidence type="ECO:0000313" key="6">
    <source>
        <dbReference type="Proteomes" id="UP000295277"/>
    </source>
</evidence>
<evidence type="ECO:0000256" key="3">
    <source>
        <dbReference type="ARBA" id="ARBA00022801"/>
    </source>
</evidence>
<dbReference type="GO" id="GO:0005737">
    <property type="term" value="C:cytoplasm"/>
    <property type="evidence" value="ECO:0007669"/>
    <property type="project" value="TreeGrafter"/>
</dbReference>
<dbReference type="GO" id="GO:0008486">
    <property type="term" value="F:diphosphoinositol-polyphosphate diphosphatase activity"/>
    <property type="evidence" value="ECO:0007669"/>
    <property type="project" value="TreeGrafter"/>
</dbReference>
<dbReference type="AlphaFoldDB" id="A0A4R1Z0E2"/>